<name>A0ABY3VH93_9MYCO</name>
<evidence type="ECO:0000256" key="1">
    <source>
        <dbReference type="ARBA" id="ARBA00001971"/>
    </source>
</evidence>
<evidence type="ECO:0000256" key="2">
    <source>
        <dbReference type="ARBA" id="ARBA00009660"/>
    </source>
</evidence>
<dbReference type="CDD" id="cd00454">
    <property type="entry name" value="TrHb1_N"/>
    <property type="match status" value="1"/>
</dbReference>
<organism evidence="9 10">
    <name type="scientific">Mycobacterium paraterrae</name>
    <dbReference type="NCBI Taxonomy" id="577492"/>
    <lineage>
        <taxon>Bacteria</taxon>
        <taxon>Bacillati</taxon>
        <taxon>Actinomycetota</taxon>
        <taxon>Actinomycetes</taxon>
        <taxon>Mycobacteriales</taxon>
        <taxon>Mycobacteriaceae</taxon>
        <taxon>Mycobacterium</taxon>
    </lineage>
</organism>
<dbReference type="Proteomes" id="UP001055336">
    <property type="component" value="Chromosome"/>
</dbReference>
<dbReference type="InterPro" id="IPR016339">
    <property type="entry name" value="Hemoglobin_trunc_I"/>
</dbReference>
<sequence length="141" mass="14991">MGMLSVFRRRTTPASADPRTIYDRIGGYEAIEVVVDDFYARVLGDDQLSGFFTGSNMNRLKGKQVEFFAAALGGPDPYTGAPMKQVHQGRGIKMSHFALVAGHLTDALLAAGVPPTTVDEIIRAISPLAADIASDHATAGI</sequence>
<dbReference type="Gene3D" id="1.10.490.10">
    <property type="entry name" value="Globins"/>
    <property type="match status" value="1"/>
</dbReference>
<dbReference type="InterPro" id="IPR019795">
    <property type="entry name" value="Globin_bac-like_CS"/>
</dbReference>
<proteinExistence type="inferred from homology"/>
<evidence type="ECO:0000256" key="4">
    <source>
        <dbReference type="ARBA" id="ARBA00022617"/>
    </source>
</evidence>
<protein>
    <recommendedName>
        <fullName evidence="8">Group 1 truncated hemoglobin</fullName>
    </recommendedName>
</protein>
<keyword evidence="3 8" id="KW-0813">Transport</keyword>
<keyword evidence="10" id="KW-1185">Reference proteome</keyword>
<keyword evidence="5 8" id="KW-0561">Oxygen transport</keyword>
<evidence type="ECO:0000256" key="8">
    <source>
        <dbReference type="PIRNR" id="PIRNR002030"/>
    </source>
</evidence>
<dbReference type="Pfam" id="PF01152">
    <property type="entry name" value="Bac_globin"/>
    <property type="match status" value="1"/>
</dbReference>
<evidence type="ECO:0000256" key="5">
    <source>
        <dbReference type="ARBA" id="ARBA00022621"/>
    </source>
</evidence>
<accession>A0ABY3VH93</accession>
<dbReference type="RefSeq" id="WP_240257996.1">
    <property type="nucleotide sequence ID" value="NZ_CP092488.2"/>
</dbReference>
<gene>
    <name evidence="9" type="ORF">MKK62_13465</name>
</gene>
<keyword evidence="6 8" id="KW-0479">Metal-binding</keyword>
<dbReference type="InterPro" id="IPR012292">
    <property type="entry name" value="Globin/Proto"/>
</dbReference>
<dbReference type="SUPFAM" id="SSF46458">
    <property type="entry name" value="Globin-like"/>
    <property type="match status" value="1"/>
</dbReference>
<dbReference type="EMBL" id="CP092488">
    <property type="protein sequence ID" value="UMB67534.1"/>
    <property type="molecule type" value="Genomic_DNA"/>
</dbReference>
<evidence type="ECO:0000313" key="10">
    <source>
        <dbReference type="Proteomes" id="UP001055336"/>
    </source>
</evidence>
<dbReference type="PIRSF" id="PIRSF002030">
    <property type="entry name" value="Globin_Protozoa/Cyanobacteria"/>
    <property type="match status" value="1"/>
</dbReference>
<dbReference type="InterPro" id="IPR009050">
    <property type="entry name" value="Globin-like_sf"/>
</dbReference>
<reference evidence="9" key="1">
    <citation type="submission" date="2022-08" db="EMBL/GenBank/DDBJ databases">
        <title>Whole genome sequencing of non-tuberculosis mycobacteria type-strains.</title>
        <authorList>
            <person name="Igarashi Y."/>
            <person name="Osugi A."/>
            <person name="Mitarai S."/>
        </authorList>
    </citation>
    <scope>NUCLEOTIDE SEQUENCE</scope>
    <source>
        <strain evidence="9">DSM 45127</strain>
    </source>
</reference>
<comment type="similarity">
    <text evidence="2 8">Belongs to the truncated hemoglobin family. Group I subfamily.</text>
</comment>
<comment type="cofactor">
    <cofactor evidence="1 8">
        <name>heme</name>
        <dbReference type="ChEBI" id="CHEBI:30413"/>
    </cofactor>
</comment>
<evidence type="ECO:0000313" key="9">
    <source>
        <dbReference type="EMBL" id="UMB67534.1"/>
    </source>
</evidence>
<evidence type="ECO:0000256" key="3">
    <source>
        <dbReference type="ARBA" id="ARBA00022448"/>
    </source>
</evidence>
<evidence type="ECO:0000256" key="6">
    <source>
        <dbReference type="ARBA" id="ARBA00022723"/>
    </source>
</evidence>
<evidence type="ECO:0000256" key="7">
    <source>
        <dbReference type="ARBA" id="ARBA00023004"/>
    </source>
</evidence>
<keyword evidence="7 8" id="KW-0408">Iron</keyword>
<keyword evidence="4 8" id="KW-0349">Heme</keyword>
<dbReference type="PROSITE" id="PS01213">
    <property type="entry name" value="GLOBIN_FAM_2"/>
    <property type="match status" value="1"/>
</dbReference>
<dbReference type="InterPro" id="IPR001486">
    <property type="entry name" value="Hemoglobin_trunc"/>
</dbReference>